<dbReference type="Pfam" id="PF25133">
    <property type="entry name" value="TYW2_N_2"/>
    <property type="match status" value="1"/>
</dbReference>
<comment type="subcellular location">
    <subcellularLocation>
        <location evidence="11">Mitochondrion matrix</location>
    </subcellularLocation>
    <subcellularLocation>
        <location evidence="11">Nucleus</location>
    </subcellularLocation>
    <subcellularLocation>
        <location evidence="11">Cytoplasm</location>
    </subcellularLocation>
    <text evidence="11">Predominantly in the mitochondria and in the nucleus.</text>
</comment>
<dbReference type="PANTHER" id="PTHR23245:SF36">
    <property type="entry name" value="TRNA (GUANINE(37)-N1)-METHYLTRANSFERASE"/>
    <property type="match status" value="1"/>
</dbReference>
<keyword evidence="4 11" id="KW-0808">Transferase</keyword>
<evidence type="ECO:0000256" key="10">
    <source>
        <dbReference type="ARBA" id="ARBA00047783"/>
    </source>
</evidence>
<dbReference type="InterPro" id="IPR025792">
    <property type="entry name" value="tRNA_Gua_MeTrfase_euk"/>
</dbReference>
<comment type="catalytic activity">
    <reaction evidence="10 11">
        <text>guanosine(37) in tRNA + S-adenosyl-L-methionine = N(1)-methylguanosine(37) in tRNA + S-adenosyl-L-homocysteine + H(+)</text>
        <dbReference type="Rhea" id="RHEA:36899"/>
        <dbReference type="Rhea" id="RHEA-COMP:10145"/>
        <dbReference type="Rhea" id="RHEA-COMP:10147"/>
        <dbReference type="ChEBI" id="CHEBI:15378"/>
        <dbReference type="ChEBI" id="CHEBI:57856"/>
        <dbReference type="ChEBI" id="CHEBI:59789"/>
        <dbReference type="ChEBI" id="CHEBI:73542"/>
        <dbReference type="ChEBI" id="CHEBI:74269"/>
        <dbReference type="EC" id="2.1.1.228"/>
    </reaction>
</comment>
<evidence type="ECO:0000256" key="2">
    <source>
        <dbReference type="ARBA" id="ARBA00022490"/>
    </source>
</evidence>
<dbReference type="GO" id="GO:0070901">
    <property type="term" value="P:mitochondrial tRNA methylation"/>
    <property type="evidence" value="ECO:0007669"/>
    <property type="project" value="TreeGrafter"/>
</dbReference>
<keyword evidence="12" id="KW-0812">Transmembrane</keyword>
<evidence type="ECO:0000256" key="12">
    <source>
        <dbReference type="SAM" id="Phobius"/>
    </source>
</evidence>
<evidence type="ECO:0000313" key="14">
    <source>
        <dbReference type="EMBL" id="VDP15037.1"/>
    </source>
</evidence>
<dbReference type="Pfam" id="PF02475">
    <property type="entry name" value="TRM5-TYW2_MTfase"/>
    <property type="match status" value="1"/>
</dbReference>
<evidence type="ECO:0000256" key="5">
    <source>
        <dbReference type="ARBA" id="ARBA00022691"/>
    </source>
</evidence>
<dbReference type="Gene3D" id="3.30.300.110">
    <property type="entry name" value="Met-10+ protein-like domains"/>
    <property type="match status" value="1"/>
</dbReference>
<dbReference type="Gene3D" id="3.40.50.150">
    <property type="entry name" value="Vaccinia Virus protein VP39"/>
    <property type="match status" value="1"/>
</dbReference>
<keyword evidence="6 11" id="KW-0819">tRNA processing</keyword>
<dbReference type="EMBL" id="UZAM01011159">
    <property type="protein sequence ID" value="VDP15037.1"/>
    <property type="molecule type" value="Genomic_DNA"/>
</dbReference>
<dbReference type="PROSITE" id="PS51684">
    <property type="entry name" value="SAM_MT_TRM5_TYW2"/>
    <property type="match status" value="1"/>
</dbReference>
<dbReference type="GO" id="GO:0052906">
    <property type="term" value="F:tRNA (guanine(37)-N1)-methyltransferase activity"/>
    <property type="evidence" value="ECO:0007669"/>
    <property type="project" value="UniProtKB-UniRule"/>
</dbReference>
<dbReference type="EC" id="2.1.1.228" evidence="11"/>
<evidence type="ECO:0000256" key="4">
    <source>
        <dbReference type="ARBA" id="ARBA00022679"/>
    </source>
</evidence>
<dbReference type="SUPFAM" id="SSF53335">
    <property type="entry name" value="S-adenosyl-L-methionine-dependent methyltransferases"/>
    <property type="match status" value="1"/>
</dbReference>
<comment type="similarity">
    <text evidence="11">Belongs to the TRM5 / TYW2 family.</text>
</comment>
<gene>
    <name evidence="14" type="ORF">SBAD_LOCUS8010</name>
</gene>
<feature type="binding site" evidence="11">
    <location>
        <position position="249"/>
    </location>
    <ligand>
        <name>S-adenosyl-L-methionine</name>
        <dbReference type="ChEBI" id="CHEBI:59789"/>
    </ligand>
</feature>
<feature type="transmembrane region" description="Helical" evidence="12">
    <location>
        <begin position="246"/>
        <end position="266"/>
    </location>
</feature>
<comment type="function">
    <text evidence="11">Specifically methylates the N1 position of guanosine-37 in various cytoplasmic and mitochondrial tRNAs. Methylation is not dependent on the nature of the nucleoside 5' of the target nucleoside. This is the first step in the biosynthesis of wybutosine (yW), a modified base adjacent to the anticodon of tRNAs and required for accurate decoding.</text>
</comment>
<dbReference type="FunFam" id="3.30.300.110:FF:000001">
    <property type="entry name" value="tRNA (guanine(37)-N1)-methyltransferase"/>
    <property type="match status" value="1"/>
</dbReference>
<keyword evidence="12" id="KW-1133">Transmembrane helix</keyword>
<evidence type="ECO:0000313" key="16">
    <source>
        <dbReference type="WBParaSite" id="SBAD_0000830901-mRNA-1"/>
    </source>
</evidence>
<dbReference type="GO" id="GO:0005759">
    <property type="term" value="C:mitochondrial matrix"/>
    <property type="evidence" value="ECO:0007669"/>
    <property type="project" value="UniProtKB-SubCell"/>
</dbReference>
<dbReference type="Proteomes" id="UP000270296">
    <property type="component" value="Unassembled WGS sequence"/>
</dbReference>
<evidence type="ECO:0000313" key="15">
    <source>
        <dbReference type="Proteomes" id="UP000270296"/>
    </source>
</evidence>
<dbReference type="InterPro" id="IPR029063">
    <property type="entry name" value="SAM-dependent_MTases_sf"/>
</dbReference>
<evidence type="ECO:0000256" key="8">
    <source>
        <dbReference type="ARBA" id="ARBA00023242"/>
    </source>
</evidence>
<dbReference type="GO" id="GO:0005634">
    <property type="term" value="C:nucleus"/>
    <property type="evidence" value="ECO:0007669"/>
    <property type="project" value="UniProtKB-SubCell"/>
</dbReference>
<keyword evidence="12" id="KW-0472">Membrane</keyword>
<proteinExistence type="inferred from homology"/>
<reference evidence="16" key="1">
    <citation type="submission" date="2016-06" db="UniProtKB">
        <authorList>
            <consortium name="WormBaseParasite"/>
        </authorList>
    </citation>
    <scope>IDENTIFICATION</scope>
</reference>
<feature type="domain" description="SAM-dependent methyltransferase TRM5/TYW2-type" evidence="13">
    <location>
        <begin position="62"/>
        <end position="335"/>
    </location>
</feature>
<feature type="binding site" evidence="11">
    <location>
        <begin position="189"/>
        <end position="190"/>
    </location>
    <ligand>
        <name>S-adenosyl-L-methionine</name>
        <dbReference type="ChEBI" id="CHEBI:59789"/>
    </ligand>
</feature>
<dbReference type="InterPro" id="IPR030382">
    <property type="entry name" value="MeTrfase_TRM5/TYW2"/>
</dbReference>
<evidence type="ECO:0000256" key="9">
    <source>
        <dbReference type="ARBA" id="ARBA00045951"/>
    </source>
</evidence>
<comment type="subunit">
    <text evidence="11">Monomer.</text>
</comment>
<dbReference type="WBParaSite" id="SBAD_0000830901-mRNA-1">
    <property type="protein sequence ID" value="SBAD_0000830901-mRNA-1"/>
    <property type="gene ID" value="SBAD_0000830901"/>
</dbReference>
<feature type="binding site" evidence="11">
    <location>
        <position position="151"/>
    </location>
    <ligand>
        <name>S-adenosyl-L-methionine</name>
        <dbReference type="ChEBI" id="CHEBI:59789"/>
    </ligand>
</feature>
<reference evidence="14 15" key="2">
    <citation type="submission" date="2018-11" db="EMBL/GenBank/DDBJ databases">
        <authorList>
            <consortium name="Pathogen Informatics"/>
        </authorList>
    </citation>
    <scope>NUCLEOTIDE SEQUENCE [LARGE SCALE GENOMIC DNA]</scope>
</reference>
<name>A0A183IWL3_9BILA</name>
<evidence type="ECO:0000256" key="1">
    <source>
        <dbReference type="ARBA" id="ARBA00009775"/>
    </source>
</evidence>
<dbReference type="InterPro" id="IPR056743">
    <property type="entry name" value="TRM5-TYW2-like_MTfase"/>
</dbReference>
<comment type="function">
    <text evidence="9">Involved in mitochondrial tRNA methylation. Specifically methylates the N1 position of guanosine-37 in various tRNAs. Methylation is not dependent on the nature of the nucleoside 5' of the target nucleoside. This is the first step in the biosynthesis of wybutosine (yW), a modified base adjacent to the anticodon of tRNAs and required for accurate decoding.</text>
</comment>
<feature type="binding site" evidence="11">
    <location>
        <begin position="215"/>
        <end position="216"/>
    </location>
    <ligand>
        <name>S-adenosyl-L-methionine</name>
        <dbReference type="ChEBI" id="CHEBI:59789"/>
    </ligand>
</feature>
<protein>
    <recommendedName>
        <fullName evidence="11">tRNA (guanine(37)-N1)-methyltransferase</fullName>
        <ecNumber evidence="11">2.1.1.228</ecNumber>
    </recommendedName>
    <alternativeName>
        <fullName evidence="11">M1G-methyltransferase</fullName>
    </alternativeName>
    <alternativeName>
        <fullName evidence="11">tRNA [GM37] methyltransferase</fullName>
    </alternativeName>
    <alternativeName>
        <fullName evidence="11">tRNA methyltransferase 5 homolog</fullName>
    </alternativeName>
</protein>
<evidence type="ECO:0000259" key="13">
    <source>
        <dbReference type="PROSITE" id="PS51684"/>
    </source>
</evidence>
<dbReference type="HAMAP" id="MF_03152">
    <property type="entry name" value="TRM5"/>
    <property type="match status" value="1"/>
</dbReference>
<comment type="similarity">
    <text evidence="1">Belongs to the class I-like SAM-binding methyltransferase superfamily. TRM5/TYW2 family.</text>
</comment>
<dbReference type="PANTHER" id="PTHR23245">
    <property type="entry name" value="TRNA METHYLTRANSFERASE"/>
    <property type="match status" value="1"/>
</dbReference>
<accession>A0A183IWL3</accession>
<keyword evidence="15" id="KW-1185">Reference proteome</keyword>
<dbReference type="AlphaFoldDB" id="A0A183IWL3"/>
<keyword evidence="7 11" id="KW-0496">Mitochondrion</keyword>
<organism evidence="16">
    <name type="scientific">Soboliphyme baturini</name>
    <dbReference type="NCBI Taxonomy" id="241478"/>
    <lineage>
        <taxon>Eukaryota</taxon>
        <taxon>Metazoa</taxon>
        <taxon>Ecdysozoa</taxon>
        <taxon>Nematoda</taxon>
        <taxon>Enoplea</taxon>
        <taxon>Dorylaimia</taxon>
        <taxon>Dioctophymatida</taxon>
        <taxon>Dioctophymatoidea</taxon>
        <taxon>Soboliphymatidae</taxon>
        <taxon>Soboliphyme</taxon>
    </lineage>
</organism>
<keyword evidence="3 11" id="KW-0489">Methyltransferase</keyword>
<dbReference type="OrthoDB" id="408788at2759"/>
<dbReference type="GO" id="GO:0002939">
    <property type="term" value="P:tRNA N1-guanine methylation"/>
    <property type="evidence" value="ECO:0007669"/>
    <property type="project" value="TreeGrafter"/>
</dbReference>
<evidence type="ECO:0000256" key="6">
    <source>
        <dbReference type="ARBA" id="ARBA00022694"/>
    </source>
</evidence>
<evidence type="ECO:0000256" key="7">
    <source>
        <dbReference type="ARBA" id="ARBA00023128"/>
    </source>
</evidence>
<evidence type="ECO:0000256" key="11">
    <source>
        <dbReference type="HAMAP-Rule" id="MF_03152"/>
    </source>
</evidence>
<dbReference type="InterPro" id="IPR056744">
    <property type="entry name" value="TRM5/TYW2-like_N"/>
</dbReference>
<evidence type="ECO:0000256" key="3">
    <source>
        <dbReference type="ARBA" id="ARBA00022603"/>
    </source>
</evidence>
<sequence length="346" mass="39482">KVFVDPTAFVEEKVKISELSAKLGDAVPFEIRHEELKLGYENWQIDDVLKAVLPDGLSLSAHTIVGHIAHVNLKAELLPFRFLIGQVLIDKIKQCLTVVNKTDCVKSPFRNLQFEVLAGEKKYLTRVKENGVAYDLDFSRVFWNSRLGTEHDRLVHLFDRDDAVFDVFAGVGPFAIPARKRGCTVIANDLNPDCVKWLRHNCEINKVHVEVHESEADEFLTKQVPVYLKKMLCEGEDHPHPTAIHFIMNLPAAAVTFLPLFVGLLSDVSDDYMKRKPKFFIHCYTFTNADDFQADGKEQVTKALNGWTLEGLSVFRVRDVSTRKIMLRVTFLASWRMLKGSKRRDI</sequence>
<keyword evidence="2 11" id="KW-0963">Cytoplasm</keyword>
<keyword evidence="5 11" id="KW-0949">S-adenosyl-L-methionine</keyword>
<keyword evidence="8 11" id="KW-0539">Nucleus</keyword>